<feature type="domain" description="Phospholipid/glycerol acyltransferase" evidence="7">
    <location>
        <begin position="80"/>
        <end position="193"/>
    </location>
</feature>
<keyword evidence="6" id="KW-1133">Transmembrane helix</keyword>
<evidence type="ECO:0000313" key="8">
    <source>
        <dbReference type="EMBL" id="MBB5871810.1"/>
    </source>
</evidence>
<evidence type="ECO:0000256" key="1">
    <source>
        <dbReference type="ARBA" id="ARBA00005189"/>
    </source>
</evidence>
<dbReference type="CDD" id="cd07989">
    <property type="entry name" value="LPLAT_AGPAT-like"/>
    <property type="match status" value="1"/>
</dbReference>
<dbReference type="RefSeq" id="WP_184840107.1">
    <property type="nucleotide sequence ID" value="NZ_JACHMN010000002.1"/>
</dbReference>
<dbReference type="PANTHER" id="PTHR10434">
    <property type="entry name" value="1-ACYL-SN-GLYCEROL-3-PHOSPHATE ACYLTRANSFERASE"/>
    <property type="match status" value="1"/>
</dbReference>
<organism evidence="8 9">
    <name type="scientific">Allocatelliglobosispora scoriae</name>
    <dbReference type="NCBI Taxonomy" id="643052"/>
    <lineage>
        <taxon>Bacteria</taxon>
        <taxon>Bacillati</taxon>
        <taxon>Actinomycetota</taxon>
        <taxon>Actinomycetes</taxon>
        <taxon>Micromonosporales</taxon>
        <taxon>Micromonosporaceae</taxon>
        <taxon>Allocatelliglobosispora</taxon>
    </lineage>
</organism>
<dbReference type="GO" id="GO:0003841">
    <property type="term" value="F:1-acylglycerol-3-phosphate O-acyltransferase activity"/>
    <property type="evidence" value="ECO:0007669"/>
    <property type="project" value="TreeGrafter"/>
</dbReference>
<evidence type="ECO:0000313" key="9">
    <source>
        <dbReference type="Proteomes" id="UP000587527"/>
    </source>
</evidence>
<sequence>MSSLWDPTSDCGDHCLPVATQRVSLLRYWARLSAGFVLLLAFVLAKPFVARRPAVVKAFSRALLASLGLRLVVRGKFRPGLLVANHVSWVDVVLMMALDGKARLVSKREVRGWPVIGSLAATMGAIFIDRSSPRGLPGAVDRVAAALRAGGTVVVFPEATTTCGACRVPMRPAFFQAAVDAGARVTPVALGFRVGGVESTVAAFVGQDTLMASLRRMARTRELTITASAGRSLFAEPETDRRALARLAEVTVRNAPPVMIAQQATRDVSRVPLRFSGAPDYHGS</sequence>
<dbReference type="Pfam" id="PF01553">
    <property type="entry name" value="Acyltransferase"/>
    <property type="match status" value="1"/>
</dbReference>
<dbReference type="AlphaFoldDB" id="A0A841BYL6"/>
<evidence type="ECO:0000259" key="7">
    <source>
        <dbReference type="SMART" id="SM00563"/>
    </source>
</evidence>
<comment type="pathway">
    <text evidence="1">Lipid metabolism.</text>
</comment>
<keyword evidence="2" id="KW-0444">Lipid biosynthesis</keyword>
<dbReference type="EMBL" id="JACHMN010000002">
    <property type="protein sequence ID" value="MBB5871810.1"/>
    <property type="molecule type" value="Genomic_DNA"/>
</dbReference>
<dbReference type="InterPro" id="IPR002123">
    <property type="entry name" value="Plipid/glycerol_acylTrfase"/>
</dbReference>
<dbReference type="SUPFAM" id="SSF69593">
    <property type="entry name" value="Glycerol-3-phosphate (1)-acyltransferase"/>
    <property type="match status" value="1"/>
</dbReference>
<comment type="caution">
    <text evidence="8">The sequence shown here is derived from an EMBL/GenBank/DDBJ whole genome shotgun (WGS) entry which is preliminary data.</text>
</comment>
<name>A0A841BYL6_9ACTN</name>
<evidence type="ECO:0000256" key="3">
    <source>
        <dbReference type="ARBA" id="ARBA00022679"/>
    </source>
</evidence>
<keyword evidence="9" id="KW-1185">Reference proteome</keyword>
<keyword evidence="5 8" id="KW-0012">Acyltransferase</keyword>
<dbReference type="SMART" id="SM00563">
    <property type="entry name" value="PlsC"/>
    <property type="match status" value="1"/>
</dbReference>
<feature type="transmembrane region" description="Helical" evidence="6">
    <location>
        <begin position="28"/>
        <end position="45"/>
    </location>
</feature>
<keyword evidence="4" id="KW-0443">Lipid metabolism</keyword>
<protein>
    <submittedName>
        <fullName evidence="8">1-acyl-sn-glycerol-3-phosphate acyltransferase</fullName>
    </submittedName>
</protein>
<dbReference type="PANTHER" id="PTHR10434:SF64">
    <property type="entry name" value="1-ACYL-SN-GLYCEROL-3-PHOSPHATE ACYLTRANSFERASE-RELATED"/>
    <property type="match status" value="1"/>
</dbReference>
<keyword evidence="3 8" id="KW-0808">Transferase</keyword>
<keyword evidence="6" id="KW-0812">Transmembrane</keyword>
<dbReference type="GO" id="GO:0006654">
    <property type="term" value="P:phosphatidic acid biosynthetic process"/>
    <property type="evidence" value="ECO:0007669"/>
    <property type="project" value="TreeGrafter"/>
</dbReference>
<reference evidence="8 9" key="1">
    <citation type="submission" date="2020-08" db="EMBL/GenBank/DDBJ databases">
        <title>Sequencing the genomes of 1000 actinobacteria strains.</title>
        <authorList>
            <person name="Klenk H.-P."/>
        </authorList>
    </citation>
    <scope>NUCLEOTIDE SEQUENCE [LARGE SCALE GENOMIC DNA]</scope>
    <source>
        <strain evidence="8 9">DSM 45362</strain>
    </source>
</reference>
<evidence type="ECO:0000256" key="6">
    <source>
        <dbReference type="SAM" id="Phobius"/>
    </source>
</evidence>
<gene>
    <name evidence="8" type="ORF">F4553_005189</name>
</gene>
<keyword evidence="6" id="KW-0472">Membrane</keyword>
<evidence type="ECO:0000256" key="5">
    <source>
        <dbReference type="ARBA" id="ARBA00023315"/>
    </source>
</evidence>
<evidence type="ECO:0000256" key="2">
    <source>
        <dbReference type="ARBA" id="ARBA00022516"/>
    </source>
</evidence>
<evidence type="ECO:0000256" key="4">
    <source>
        <dbReference type="ARBA" id="ARBA00023098"/>
    </source>
</evidence>
<proteinExistence type="predicted"/>
<dbReference type="Proteomes" id="UP000587527">
    <property type="component" value="Unassembled WGS sequence"/>
</dbReference>
<accession>A0A841BYL6</accession>